<name>A0A0A2J1Y1_PENEN</name>
<feature type="region of interest" description="Disordered" evidence="1">
    <location>
        <begin position="1"/>
        <end position="62"/>
    </location>
</feature>
<dbReference type="GeneID" id="27675837"/>
<keyword evidence="3" id="KW-1185">Reference proteome</keyword>
<organism evidence="2 3">
    <name type="scientific">Penicillium expansum</name>
    <name type="common">Blue mold rot fungus</name>
    <dbReference type="NCBI Taxonomy" id="27334"/>
    <lineage>
        <taxon>Eukaryota</taxon>
        <taxon>Fungi</taxon>
        <taxon>Dikarya</taxon>
        <taxon>Ascomycota</taxon>
        <taxon>Pezizomycotina</taxon>
        <taxon>Eurotiomycetes</taxon>
        <taxon>Eurotiomycetidae</taxon>
        <taxon>Eurotiales</taxon>
        <taxon>Aspergillaceae</taxon>
        <taxon>Penicillium</taxon>
    </lineage>
</organism>
<comment type="caution">
    <text evidence="2">The sequence shown here is derived from an EMBL/GenBank/DDBJ whole genome shotgun (WGS) entry which is preliminary data.</text>
</comment>
<dbReference type="RefSeq" id="XP_016592799.1">
    <property type="nucleotide sequence ID" value="XM_016740418.1"/>
</dbReference>
<feature type="compositionally biased region" description="Basic and acidic residues" evidence="1">
    <location>
        <begin position="1"/>
        <end position="54"/>
    </location>
</feature>
<dbReference type="AlphaFoldDB" id="A0A0A2J1Y1"/>
<reference evidence="2 3" key="1">
    <citation type="journal article" date="2015" name="Mol. Plant Microbe Interact.">
        <title>Genome, transcriptome, and functional analyses of Penicillium expansum provide new insights into secondary metabolism and pathogenicity.</title>
        <authorList>
            <person name="Ballester A.R."/>
            <person name="Marcet-Houben M."/>
            <person name="Levin E."/>
            <person name="Sela N."/>
            <person name="Selma-Lazaro C."/>
            <person name="Carmona L."/>
            <person name="Wisniewski M."/>
            <person name="Droby S."/>
            <person name="Gonzalez-Candelas L."/>
            <person name="Gabaldon T."/>
        </authorList>
    </citation>
    <scope>NUCLEOTIDE SEQUENCE [LARGE SCALE GENOMIC DNA]</scope>
    <source>
        <strain evidence="2 3">MD-8</strain>
    </source>
</reference>
<gene>
    <name evidence="2" type="ORF">PEX2_031430</name>
</gene>
<dbReference type="VEuPathDB" id="FungiDB:PEXP_042280"/>
<proteinExistence type="predicted"/>
<dbReference type="EMBL" id="JQFZ01000381">
    <property type="protein sequence ID" value="KGO49372.1"/>
    <property type="molecule type" value="Genomic_DNA"/>
</dbReference>
<evidence type="ECO:0000313" key="2">
    <source>
        <dbReference type="EMBL" id="KGO49372.1"/>
    </source>
</evidence>
<dbReference type="HOGENOM" id="CLU_804363_0_0_1"/>
<evidence type="ECO:0000256" key="1">
    <source>
        <dbReference type="SAM" id="MobiDB-lite"/>
    </source>
</evidence>
<dbReference type="Proteomes" id="UP000030143">
    <property type="component" value="Unassembled WGS sequence"/>
</dbReference>
<sequence>MSDADGEPKLEDHPEREDHPENENQLTRDNRLEHEDHPERHDQPEHENHSKRDTEENEPINFEWTPELVKIGTSRGTIHPSIGPLTFYRGSPECKYRPGMALPDPADTRECLRWIGLFDKKILEIEQKFNALHPDYQGPRCGYDEKFMQHAHAYNEITFPKIEEMLNMFIRGMHDDHDEFEYTHKGYIEKGIQLGLRPEFAIFCGLHETDPRALENSHLFEKGWFSLGPADIMSDTLIPSWMKLREFMATKLTYEGKAWSDRYGRWLVHEGESMEQAKARVDDREIERLKEQAIKEKKEALERFYREQARERAEDEARWAEEDRLEAEKLKQKSIDEAGQQKDEE</sequence>
<protein>
    <submittedName>
        <fullName evidence="2">Uncharacterized protein</fullName>
    </submittedName>
</protein>
<accession>A0A0A2J1Y1</accession>
<feature type="region of interest" description="Disordered" evidence="1">
    <location>
        <begin position="309"/>
        <end position="345"/>
    </location>
</feature>
<evidence type="ECO:0000313" key="3">
    <source>
        <dbReference type="Proteomes" id="UP000030143"/>
    </source>
</evidence>